<feature type="compositionally biased region" description="Acidic residues" evidence="1">
    <location>
        <begin position="116"/>
        <end position="133"/>
    </location>
</feature>
<accession>A0A4Y2BY07</accession>
<protein>
    <submittedName>
        <fullName evidence="2">Uncharacterized protein</fullName>
    </submittedName>
</protein>
<name>A0A4Y2BY07_ARAVE</name>
<sequence length="133" mass="15260">MKERRLSLLQIQENKKHVENLKSNNDSLVKMNAYYDKEKLGKLSFRNGGIGVVRRHPKATGESTKTQPRYRGPMVVTEILTSDTYRISQLELSNGRLHATMAHVSQLKAWRSWNEDVNDSSENSDDEPGMQRS</sequence>
<evidence type="ECO:0000256" key="1">
    <source>
        <dbReference type="SAM" id="MobiDB-lite"/>
    </source>
</evidence>
<dbReference type="EMBL" id="BGPR01000126">
    <property type="protein sequence ID" value="GBL97090.1"/>
    <property type="molecule type" value="Genomic_DNA"/>
</dbReference>
<dbReference type="AlphaFoldDB" id="A0A4Y2BY07"/>
<dbReference type="Proteomes" id="UP000499080">
    <property type="component" value="Unassembled WGS sequence"/>
</dbReference>
<dbReference type="OrthoDB" id="6511622at2759"/>
<evidence type="ECO:0000313" key="2">
    <source>
        <dbReference type="EMBL" id="GBL97090.1"/>
    </source>
</evidence>
<organism evidence="2 3">
    <name type="scientific">Araneus ventricosus</name>
    <name type="common">Orbweaver spider</name>
    <name type="synonym">Epeira ventricosa</name>
    <dbReference type="NCBI Taxonomy" id="182803"/>
    <lineage>
        <taxon>Eukaryota</taxon>
        <taxon>Metazoa</taxon>
        <taxon>Ecdysozoa</taxon>
        <taxon>Arthropoda</taxon>
        <taxon>Chelicerata</taxon>
        <taxon>Arachnida</taxon>
        <taxon>Araneae</taxon>
        <taxon>Araneomorphae</taxon>
        <taxon>Entelegynae</taxon>
        <taxon>Araneoidea</taxon>
        <taxon>Araneidae</taxon>
        <taxon>Araneus</taxon>
    </lineage>
</organism>
<feature type="region of interest" description="Disordered" evidence="1">
    <location>
        <begin position="112"/>
        <end position="133"/>
    </location>
</feature>
<comment type="caution">
    <text evidence="2">The sequence shown here is derived from an EMBL/GenBank/DDBJ whole genome shotgun (WGS) entry which is preliminary data.</text>
</comment>
<gene>
    <name evidence="2" type="ORF">AVEN_254129_1</name>
</gene>
<evidence type="ECO:0000313" key="3">
    <source>
        <dbReference type="Proteomes" id="UP000499080"/>
    </source>
</evidence>
<reference evidence="2 3" key="1">
    <citation type="journal article" date="2019" name="Sci. Rep.">
        <title>Orb-weaving spider Araneus ventricosus genome elucidates the spidroin gene catalogue.</title>
        <authorList>
            <person name="Kono N."/>
            <person name="Nakamura H."/>
            <person name="Ohtoshi R."/>
            <person name="Moran D.A.P."/>
            <person name="Shinohara A."/>
            <person name="Yoshida Y."/>
            <person name="Fujiwara M."/>
            <person name="Mori M."/>
            <person name="Tomita M."/>
            <person name="Arakawa K."/>
        </authorList>
    </citation>
    <scope>NUCLEOTIDE SEQUENCE [LARGE SCALE GENOMIC DNA]</scope>
</reference>
<keyword evidence="3" id="KW-1185">Reference proteome</keyword>
<proteinExistence type="predicted"/>